<gene>
    <name evidence="1" type="ORF">GTQ48_07805</name>
</gene>
<name>A0A6N9TG05_9ALTE</name>
<sequence length="47" mass="5094">MAQNTIDALLTKARNLHEPDVSGAVFVLEIITASIASPFGKSRQIIR</sequence>
<organism evidence="1 2">
    <name type="scientific">Alteromonas genovensis</name>
    <dbReference type="NCBI Taxonomy" id="471225"/>
    <lineage>
        <taxon>Bacteria</taxon>
        <taxon>Pseudomonadati</taxon>
        <taxon>Pseudomonadota</taxon>
        <taxon>Gammaproteobacteria</taxon>
        <taxon>Alteromonadales</taxon>
        <taxon>Alteromonadaceae</taxon>
        <taxon>Alteromonas/Salinimonas group</taxon>
        <taxon>Alteromonas</taxon>
    </lineage>
</organism>
<comment type="caution">
    <text evidence="1">The sequence shown here is derived from an EMBL/GenBank/DDBJ whole genome shotgun (WGS) entry which is preliminary data.</text>
</comment>
<evidence type="ECO:0000313" key="2">
    <source>
        <dbReference type="Proteomes" id="UP000471381"/>
    </source>
</evidence>
<dbReference type="AlphaFoldDB" id="A0A6N9TG05"/>
<reference evidence="1 2" key="1">
    <citation type="submission" date="2020-01" db="EMBL/GenBank/DDBJ databases">
        <title>Genomes of bacteria type strains.</title>
        <authorList>
            <person name="Chen J."/>
            <person name="Zhu S."/>
            <person name="Yang J."/>
        </authorList>
    </citation>
    <scope>NUCLEOTIDE SEQUENCE [LARGE SCALE GENOMIC DNA]</scope>
    <source>
        <strain evidence="1 2">LMG 24078</strain>
    </source>
</reference>
<dbReference type="Proteomes" id="UP000471381">
    <property type="component" value="Unassembled WGS sequence"/>
</dbReference>
<evidence type="ECO:0000313" key="1">
    <source>
        <dbReference type="EMBL" id="NDW15422.1"/>
    </source>
</evidence>
<proteinExistence type="predicted"/>
<dbReference type="RefSeq" id="WP_163106067.1">
    <property type="nucleotide sequence ID" value="NZ_JAAAWO010000004.1"/>
</dbReference>
<protein>
    <submittedName>
        <fullName evidence="1">Uncharacterized protein</fullName>
    </submittedName>
</protein>
<keyword evidence="2" id="KW-1185">Reference proteome</keyword>
<accession>A0A6N9TG05</accession>
<dbReference type="EMBL" id="JAAAWO010000004">
    <property type="protein sequence ID" value="NDW15422.1"/>
    <property type="molecule type" value="Genomic_DNA"/>
</dbReference>